<gene>
    <name evidence="2" type="ORF">C7I84_22400</name>
</gene>
<accession>A0A2P7S0A2</accession>
<keyword evidence="1" id="KW-0472">Membrane</keyword>
<comment type="caution">
    <text evidence="2">The sequence shown here is derived from an EMBL/GenBank/DDBJ whole genome shotgun (WGS) entry which is preliminary data.</text>
</comment>
<dbReference type="AlphaFoldDB" id="A0A2P7S0A2"/>
<sequence length="102" mass="10981">MASLSRFRDDVTDDLEAQMAKLQKEVRSLRRALGKRGSAAYDDAYETASDLYEGISSHIGDALPVIRDRSRAVGRAASDHPVTTAVVGLAVIGLLVGLLARR</sequence>
<keyword evidence="3" id="KW-1185">Reference proteome</keyword>
<evidence type="ECO:0000313" key="2">
    <source>
        <dbReference type="EMBL" id="PSJ55900.1"/>
    </source>
</evidence>
<dbReference type="EMBL" id="PXYK01000025">
    <property type="protein sequence ID" value="PSJ55900.1"/>
    <property type="molecule type" value="Genomic_DNA"/>
</dbReference>
<evidence type="ECO:0008006" key="4">
    <source>
        <dbReference type="Google" id="ProtNLM"/>
    </source>
</evidence>
<name>A0A2P7S0A2_9HYPH</name>
<organism evidence="2 3">
    <name type="scientific">Kumtagia ephedrae</name>
    <dbReference type="NCBI Taxonomy" id="2116701"/>
    <lineage>
        <taxon>Bacteria</taxon>
        <taxon>Pseudomonadati</taxon>
        <taxon>Pseudomonadota</taxon>
        <taxon>Alphaproteobacteria</taxon>
        <taxon>Hyphomicrobiales</taxon>
        <taxon>Phyllobacteriaceae</taxon>
        <taxon>Kumtagia</taxon>
    </lineage>
</organism>
<evidence type="ECO:0000256" key="1">
    <source>
        <dbReference type="SAM" id="Phobius"/>
    </source>
</evidence>
<dbReference type="OrthoDB" id="8100179at2"/>
<keyword evidence="1" id="KW-1133">Transmembrane helix</keyword>
<keyword evidence="1" id="KW-0812">Transmembrane</keyword>
<proteinExistence type="predicted"/>
<protein>
    <recommendedName>
        <fullName evidence="4">DUF883 domain-containing protein</fullName>
    </recommendedName>
</protein>
<dbReference type="RefSeq" id="WP_106774479.1">
    <property type="nucleotide sequence ID" value="NZ_PXYK01000025.1"/>
</dbReference>
<reference evidence="2 3" key="1">
    <citation type="submission" date="2018-03" db="EMBL/GenBank/DDBJ databases">
        <title>The draft genome of Mesorhizobium sp. 6GN-30.</title>
        <authorList>
            <person name="Liu L."/>
            <person name="Li L."/>
            <person name="Wang T."/>
            <person name="Zhang X."/>
            <person name="Liang L."/>
        </authorList>
    </citation>
    <scope>NUCLEOTIDE SEQUENCE [LARGE SCALE GENOMIC DNA]</scope>
    <source>
        <strain evidence="2 3">6GN30</strain>
    </source>
</reference>
<evidence type="ECO:0000313" key="3">
    <source>
        <dbReference type="Proteomes" id="UP000241229"/>
    </source>
</evidence>
<dbReference type="Proteomes" id="UP000241229">
    <property type="component" value="Unassembled WGS sequence"/>
</dbReference>
<feature type="transmembrane region" description="Helical" evidence="1">
    <location>
        <begin position="82"/>
        <end position="100"/>
    </location>
</feature>